<evidence type="ECO:0000313" key="3">
    <source>
        <dbReference type="Proteomes" id="UP000546126"/>
    </source>
</evidence>
<accession>A0A7Y6III7</accession>
<gene>
    <name evidence="2" type="ORF">HT134_00600</name>
</gene>
<organism evidence="2 3">
    <name type="scientific">Nonomuraea rhodomycinica</name>
    <dbReference type="NCBI Taxonomy" id="1712872"/>
    <lineage>
        <taxon>Bacteria</taxon>
        <taxon>Bacillati</taxon>
        <taxon>Actinomycetota</taxon>
        <taxon>Actinomycetes</taxon>
        <taxon>Streptosporangiales</taxon>
        <taxon>Streptosporangiaceae</taxon>
        <taxon>Nonomuraea</taxon>
    </lineage>
</organism>
<name>A0A7Y6III7_9ACTN</name>
<reference evidence="2 3" key="1">
    <citation type="submission" date="2020-06" db="EMBL/GenBank/DDBJ databases">
        <authorList>
            <person name="Chanama M."/>
        </authorList>
    </citation>
    <scope>NUCLEOTIDE SEQUENCE [LARGE SCALE GENOMIC DNA]</scope>
    <source>
        <strain evidence="2 3">TBRC6557</strain>
    </source>
</reference>
<dbReference type="AlphaFoldDB" id="A0A7Y6III7"/>
<dbReference type="EMBL" id="JABWGO010000001">
    <property type="protein sequence ID" value="NUW38631.1"/>
    <property type="molecule type" value="Genomic_DNA"/>
</dbReference>
<keyword evidence="3" id="KW-1185">Reference proteome</keyword>
<dbReference type="RefSeq" id="WP_175598279.1">
    <property type="nucleotide sequence ID" value="NZ_JABWGO010000001.1"/>
</dbReference>
<dbReference type="InterPro" id="IPR045935">
    <property type="entry name" value="DUF6355"/>
</dbReference>
<proteinExistence type="predicted"/>
<evidence type="ECO:0008006" key="4">
    <source>
        <dbReference type="Google" id="ProtNLM"/>
    </source>
</evidence>
<evidence type="ECO:0000313" key="2">
    <source>
        <dbReference type="EMBL" id="NUW38631.1"/>
    </source>
</evidence>
<evidence type="ECO:0000256" key="1">
    <source>
        <dbReference type="SAM" id="SignalP"/>
    </source>
</evidence>
<feature type="chain" id="PRO_5039159155" description="Alpha amylase inhibitor" evidence="1">
    <location>
        <begin position="25"/>
        <end position="108"/>
    </location>
</feature>
<comment type="caution">
    <text evidence="2">The sequence shown here is derived from an EMBL/GenBank/DDBJ whole genome shotgun (WGS) entry which is preliminary data.</text>
</comment>
<keyword evidence="1" id="KW-0732">Signal</keyword>
<feature type="signal peptide" evidence="1">
    <location>
        <begin position="1"/>
        <end position="24"/>
    </location>
</feature>
<dbReference type="Proteomes" id="UP000546126">
    <property type="component" value="Unassembled WGS sequence"/>
</dbReference>
<protein>
    <recommendedName>
        <fullName evidence="4">Alpha amylase inhibitor</fullName>
    </recommendedName>
</protein>
<dbReference type="Pfam" id="PF19882">
    <property type="entry name" value="DUF6355"/>
    <property type="match status" value="1"/>
</dbReference>
<sequence length="108" mass="11380">MTKLTGLRRAAVAASALYTMTMLAGGAASAATAAPASDGVRISMAAAADCGLYRDGDAAMYRNCSGGNERILVTYILSPSEYFCVAPGESRYVGRWNFTFRAYVRGTC</sequence>